<dbReference type="HOGENOM" id="CLU_1376769_0_0_4"/>
<protein>
    <submittedName>
        <fullName evidence="1">Uncharacterized protein</fullName>
    </submittedName>
</protein>
<dbReference type="RefSeq" id="WP_015830647.1">
    <property type="nucleotide sequence ID" value="NC_012969.1"/>
</dbReference>
<reference evidence="2" key="1">
    <citation type="submission" date="2009-07" db="EMBL/GenBank/DDBJ databases">
        <title>Complete sequence of chromosome of Methylovorus sp. SIP3-4.</title>
        <authorList>
            <person name="Lucas S."/>
            <person name="Copeland A."/>
            <person name="Lapidus A."/>
            <person name="Glavina del Rio T."/>
            <person name="Tice H."/>
            <person name="Bruce D."/>
            <person name="Goodwin L."/>
            <person name="Pitluck S."/>
            <person name="Clum A."/>
            <person name="Larimer F."/>
            <person name="Land M."/>
            <person name="Hauser L."/>
            <person name="Kyrpides N."/>
            <person name="Mikhailova N."/>
            <person name="Kayluzhnaya M."/>
            <person name="Chistoserdova L."/>
        </authorList>
    </citation>
    <scope>NUCLEOTIDE SEQUENCE [LARGE SCALE GENOMIC DNA]</scope>
    <source>
        <strain evidence="2">SIP3-4</strain>
    </source>
</reference>
<reference evidence="1 2" key="2">
    <citation type="journal article" date="2011" name="J. Bacteriol.">
        <title>Genomes of three methylotrophs from a single niche uncover genetic and metabolic divergence of Methylophilaceae.</title>
        <authorList>
            <person name="Lapidus A."/>
            <person name="Clum A."/>
            <person name="Labutti K."/>
            <person name="Kaluzhnaya M.G."/>
            <person name="Lim S."/>
            <person name="Beck D.A."/>
            <person name="Glavina Del Rio T."/>
            <person name="Nolan M."/>
            <person name="Mavromatis K."/>
            <person name="Huntemann M."/>
            <person name="Lucas S."/>
            <person name="Lidstrom M.E."/>
            <person name="Ivanova N."/>
            <person name="Chistoserdova L."/>
        </authorList>
    </citation>
    <scope>NUCLEOTIDE SEQUENCE [LARGE SCALE GENOMIC DNA]</scope>
    <source>
        <strain evidence="1 2">SIP3-4</strain>
    </source>
</reference>
<keyword evidence="2" id="KW-1185">Reference proteome</keyword>
<name>C6X7X3_METGS</name>
<organism evidence="1 2">
    <name type="scientific">Methylovorus glucosotrophus (strain SIP3-4)</name>
    <dbReference type="NCBI Taxonomy" id="582744"/>
    <lineage>
        <taxon>Bacteria</taxon>
        <taxon>Pseudomonadati</taxon>
        <taxon>Pseudomonadota</taxon>
        <taxon>Betaproteobacteria</taxon>
        <taxon>Nitrosomonadales</taxon>
        <taxon>Methylophilaceae</taxon>
        <taxon>Methylovorus</taxon>
    </lineage>
</organism>
<dbReference type="Proteomes" id="UP000002743">
    <property type="component" value="Chromosome"/>
</dbReference>
<proteinExistence type="predicted"/>
<gene>
    <name evidence="1" type="ordered locus">Msip34_2058</name>
</gene>
<accession>C6X7X3</accession>
<evidence type="ECO:0000313" key="1">
    <source>
        <dbReference type="EMBL" id="ACT51300.1"/>
    </source>
</evidence>
<dbReference type="KEGG" id="mei:Msip34_2058"/>
<sequence>MKIDDKLIRVNKALNHFTEIGEIPTVKKISKFLNITSQNFYSVYSSYTDYVNSCIDTIKYTIISEQIKTKDKNYTLLEVHKSTKSSQHLLLQCSNPNHEPFLANKYNFRCSACHTEKLHKNGLLRAQKIAKSKGGQCLSTTYENQLSKLTFKCSNPDHPAWTTTFLNIEYGKSWCRECSKDKRAVVRAKAKLAKKAKR</sequence>
<evidence type="ECO:0000313" key="2">
    <source>
        <dbReference type="Proteomes" id="UP000002743"/>
    </source>
</evidence>
<dbReference type="EMBL" id="CP001674">
    <property type="protein sequence ID" value="ACT51300.1"/>
    <property type="molecule type" value="Genomic_DNA"/>
</dbReference>
<dbReference type="AlphaFoldDB" id="C6X7X3"/>
<dbReference type="STRING" id="582744.Msip34_2058"/>